<protein>
    <recommendedName>
        <fullName evidence="3">Glycolipid-binding</fullName>
    </recommendedName>
</protein>
<dbReference type="Pfam" id="PF06475">
    <property type="entry name" value="Glycolipid_bind"/>
    <property type="match status" value="1"/>
</dbReference>
<gene>
    <name evidence="1" type="ORF">SAMN05421737_10454</name>
</gene>
<dbReference type="STRING" id="1464122.SAMN05421737_10454"/>
<dbReference type="EMBL" id="FMYM01000004">
    <property type="protein sequence ID" value="SDB94919.1"/>
    <property type="molecule type" value="Genomic_DNA"/>
</dbReference>
<name>A0A1G6HKZ3_9BACI</name>
<evidence type="ECO:0008006" key="3">
    <source>
        <dbReference type="Google" id="ProtNLM"/>
    </source>
</evidence>
<proteinExistence type="predicted"/>
<evidence type="ECO:0000313" key="2">
    <source>
        <dbReference type="Proteomes" id="UP000242662"/>
    </source>
</evidence>
<accession>A0A1G6HKZ3</accession>
<organism evidence="1 2">
    <name type="scientific">Shouchella lonarensis</name>
    <dbReference type="NCBI Taxonomy" id="1464122"/>
    <lineage>
        <taxon>Bacteria</taxon>
        <taxon>Bacillati</taxon>
        <taxon>Bacillota</taxon>
        <taxon>Bacilli</taxon>
        <taxon>Bacillales</taxon>
        <taxon>Bacillaceae</taxon>
        <taxon>Shouchella</taxon>
    </lineage>
</organism>
<dbReference type="InterPro" id="IPR009467">
    <property type="entry name" value="Glycolipid-bd_prot_put"/>
</dbReference>
<reference evidence="2" key="1">
    <citation type="submission" date="2016-09" db="EMBL/GenBank/DDBJ databases">
        <authorList>
            <person name="Varghese N."/>
            <person name="Submissions S."/>
        </authorList>
    </citation>
    <scope>NUCLEOTIDE SEQUENCE [LARGE SCALE GENOMIC DNA]</scope>
    <source>
        <strain evidence="2">25nlg</strain>
    </source>
</reference>
<dbReference type="AlphaFoldDB" id="A0A1G6HKZ3"/>
<keyword evidence="2" id="KW-1185">Reference proteome</keyword>
<dbReference type="Proteomes" id="UP000242662">
    <property type="component" value="Unassembled WGS sequence"/>
</dbReference>
<sequence length="181" mass="21239">MNHKRIWKHMEHFGSEYVTLDAQLDGMIARGVIIYQDKEAFLVVYEVSLDGNGLTKEVKLEIDRSKQLVLKSNGEGKWFDDEGQEIKSLKGAIDVDISITPFSNSLPIRRLTWEKNQCREFEMVYIAVPHLEIQKVTQHYEYIREEKGLRYFRYQCRSYETMITVDEGGFVVEYPGVFCVR</sequence>
<dbReference type="SUPFAM" id="SSF159275">
    <property type="entry name" value="PA1994-like"/>
    <property type="match status" value="1"/>
</dbReference>
<evidence type="ECO:0000313" key="1">
    <source>
        <dbReference type="EMBL" id="SDB94919.1"/>
    </source>
</evidence>
<dbReference type="RefSeq" id="WP_176763808.1">
    <property type="nucleotide sequence ID" value="NZ_FMYM01000004.1"/>
</dbReference>